<keyword evidence="1" id="KW-0472">Membrane</keyword>
<proteinExistence type="predicted"/>
<feature type="transmembrane region" description="Helical" evidence="1">
    <location>
        <begin position="6"/>
        <end position="25"/>
    </location>
</feature>
<accession>A0A8S5V0L0</accession>
<dbReference type="InterPro" id="IPR036369">
    <property type="entry name" value="HIPIP_sf"/>
</dbReference>
<dbReference type="GO" id="GO:0019646">
    <property type="term" value="P:aerobic electron transport chain"/>
    <property type="evidence" value="ECO:0007669"/>
    <property type="project" value="InterPro"/>
</dbReference>
<dbReference type="GO" id="GO:0009055">
    <property type="term" value="F:electron transfer activity"/>
    <property type="evidence" value="ECO:0007669"/>
    <property type="project" value="InterPro"/>
</dbReference>
<dbReference type="EMBL" id="BK016178">
    <property type="protein sequence ID" value="DAG00228.1"/>
    <property type="molecule type" value="Genomic_DNA"/>
</dbReference>
<keyword evidence="1" id="KW-0812">Transmembrane</keyword>
<dbReference type="SUPFAM" id="SSF57652">
    <property type="entry name" value="HIPIP (high potential iron protein)"/>
    <property type="match status" value="1"/>
</dbReference>
<name>A0A8S5V0L0_9CAUD</name>
<evidence type="ECO:0000313" key="2">
    <source>
        <dbReference type="EMBL" id="DAG00228.1"/>
    </source>
</evidence>
<organism evidence="2">
    <name type="scientific">Podoviridae sp. ctJDl18</name>
    <dbReference type="NCBI Taxonomy" id="2825242"/>
    <lineage>
        <taxon>Viruses</taxon>
        <taxon>Duplodnaviria</taxon>
        <taxon>Heunggongvirae</taxon>
        <taxon>Uroviricota</taxon>
        <taxon>Caudoviricetes</taxon>
    </lineage>
</organism>
<sequence>MQTELSFILFMLLICSIAVLYLYLIARSNRKHCQNCVFFTLRKESKRLGYCSRFNDHHFFWEPACKGWKRKPFEHQEEEAEL</sequence>
<protein>
    <submittedName>
        <fullName evidence="2">High-potential iron-sulfur protein-sulfur protein, METAL BINDING PROTEIN</fullName>
    </submittedName>
</protein>
<keyword evidence="1" id="KW-1133">Transmembrane helix</keyword>
<reference evidence="2" key="1">
    <citation type="journal article" date="2021" name="Proc. Natl. Acad. Sci. U.S.A.">
        <title>A Catalog of Tens of Thousands of Viruses from Human Metagenomes Reveals Hidden Associations with Chronic Diseases.</title>
        <authorList>
            <person name="Tisza M.J."/>
            <person name="Buck C.B."/>
        </authorList>
    </citation>
    <scope>NUCLEOTIDE SEQUENCE</scope>
    <source>
        <strain evidence="2">CtJDl18</strain>
    </source>
</reference>
<evidence type="ECO:0000256" key="1">
    <source>
        <dbReference type="SAM" id="Phobius"/>
    </source>
</evidence>